<evidence type="ECO:0000256" key="11">
    <source>
        <dbReference type="SAM" id="MobiDB-lite"/>
    </source>
</evidence>
<dbReference type="GO" id="GO:0005886">
    <property type="term" value="C:plasma membrane"/>
    <property type="evidence" value="ECO:0007669"/>
    <property type="project" value="UniProtKB-SubCell"/>
</dbReference>
<gene>
    <name evidence="14" type="ORF">SIAM614_01941</name>
</gene>
<evidence type="ECO:0000256" key="3">
    <source>
        <dbReference type="ARBA" id="ARBA00022475"/>
    </source>
</evidence>
<dbReference type="AlphaFoldDB" id="A0P1I0"/>
<feature type="transmembrane region" description="Helical" evidence="12">
    <location>
        <begin position="119"/>
        <end position="143"/>
    </location>
</feature>
<protein>
    <recommendedName>
        <fullName evidence="13">Cytochrome c-552/DMSO reductase-like haem-binding domain-containing protein</fullName>
    </recommendedName>
</protein>
<dbReference type="SUPFAM" id="SSF49344">
    <property type="entry name" value="CBD9-like"/>
    <property type="match status" value="1"/>
</dbReference>
<reference evidence="14 15" key="1">
    <citation type="submission" date="2006-05" db="EMBL/GenBank/DDBJ databases">
        <authorList>
            <person name="King G."/>
            <person name="Ferriera S."/>
            <person name="Johnson J."/>
            <person name="Kravitz S."/>
            <person name="Beeson K."/>
            <person name="Sutton G."/>
            <person name="Rogers Y.-H."/>
            <person name="Friedman R."/>
            <person name="Frazier M."/>
            <person name="Venter J.C."/>
        </authorList>
    </citation>
    <scope>NUCLEOTIDE SEQUENCE [LARGE SCALE GENOMIC DNA]</scope>
    <source>
        <strain evidence="15">ATCC 25650 / DSM 13394 / JCM 20685 / NBRC 16684 / NCIMB 2208 / IAM 12614 / B1</strain>
    </source>
</reference>
<evidence type="ECO:0000256" key="7">
    <source>
        <dbReference type="ARBA" id="ARBA00022982"/>
    </source>
</evidence>
<dbReference type="GO" id="GO:0022904">
    <property type="term" value="P:respiratory electron transport chain"/>
    <property type="evidence" value="ECO:0007669"/>
    <property type="project" value="InterPro"/>
</dbReference>
<keyword evidence="2" id="KW-0813">Transport</keyword>
<evidence type="ECO:0000256" key="2">
    <source>
        <dbReference type="ARBA" id="ARBA00022448"/>
    </source>
</evidence>
<dbReference type="EMBL" id="AAUW01000023">
    <property type="protein sequence ID" value="EAV41131.1"/>
    <property type="molecule type" value="Genomic_DNA"/>
</dbReference>
<evidence type="ECO:0000256" key="9">
    <source>
        <dbReference type="ARBA" id="ARBA00023004"/>
    </source>
</evidence>
<organism evidence="14 15">
    <name type="scientific">Roseibium aggregatum (strain ATCC 25650 / DSM 13394 / JCM 20685 / NBRC 16684 / NCIMB 2208 / IAM 12614 / B1)</name>
    <name type="common">Stappia aggregata</name>
    <dbReference type="NCBI Taxonomy" id="384765"/>
    <lineage>
        <taxon>Bacteria</taxon>
        <taxon>Pseudomonadati</taxon>
        <taxon>Pseudomonadota</taxon>
        <taxon>Alphaproteobacteria</taxon>
        <taxon>Hyphomicrobiales</taxon>
        <taxon>Stappiaceae</taxon>
        <taxon>Roseibium</taxon>
    </lineage>
</organism>
<dbReference type="InterPro" id="IPR016174">
    <property type="entry name" value="Di-haem_cyt_TM"/>
</dbReference>
<evidence type="ECO:0000256" key="6">
    <source>
        <dbReference type="ARBA" id="ARBA00022723"/>
    </source>
</evidence>
<keyword evidence="4" id="KW-0349">Heme</keyword>
<dbReference type="Gene3D" id="2.60.40.1190">
    <property type="match status" value="1"/>
</dbReference>
<dbReference type="InterPro" id="IPR011577">
    <property type="entry name" value="Cyt_b561_bac/Ni-Hgenase"/>
</dbReference>
<keyword evidence="3" id="KW-1003">Cell membrane</keyword>
<dbReference type="SUPFAM" id="SSF81342">
    <property type="entry name" value="Transmembrane di-heme cytochromes"/>
    <property type="match status" value="1"/>
</dbReference>
<evidence type="ECO:0000256" key="4">
    <source>
        <dbReference type="ARBA" id="ARBA00022617"/>
    </source>
</evidence>
<evidence type="ECO:0000313" key="15">
    <source>
        <dbReference type="Proteomes" id="UP000004848"/>
    </source>
</evidence>
<dbReference type="InterPro" id="IPR019020">
    <property type="entry name" value="Cyt-c552/DMSO_Rdtase_haem-bd"/>
</dbReference>
<keyword evidence="5 12" id="KW-0812">Transmembrane</keyword>
<evidence type="ECO:0000256" key="1">
    <source>
        <dbReference type="ARBA" id="ARBA00004651"/>
    </source>
</evidence>
<dbReference type="CDD" id="cd09625">
    <property type="entry name" value="DOMON_like_cytochrome"/>
    <property type="match status" value="1"/>
</dbReference>
<dbReference type="GO" id="GO:0046872">
    <property type="term" value="F:metal ion binding"/>
    <property type="evidence" value="ECO:0007669"/>
    <property type="project" value="UniProtKB-KW"/>
</dbReference>
<evidence type="ECO:0000259" key="13">
    <source>
        <dbReference type="SMART" id="SM00887"/>
    </source>
</evidence>
<proteinExistence type="predicted"/>
<dbReference type="Pfam" id="PF09459">
    <property type="entry name" value="EB_dh"/>
    <property type="match status" value="1"/>
</dbReference>
<keyword evidence="6" id="KW-0479">Metal-binding</keyword>
<comment type="subcellular location">
    <subcellularLocation>
        <location evidence="1">Cell membrane</location>
        <topology evidence="1">Multi-pass membrane protein</topology>
    </subcellularLocation>
</comment>
<feature type="transmembrane region" description="Helical" evidence="12">
    <location>
        <begin position="78"/>
        <end position="99"/>
    </location>
</feature>
<feature type="domain" description="Cytochrome c-552/DMSO reductase-like haem-binding" evidence="13">
    <location>
        <begin position="294"/>
        <end position="613"/>
    </location>
</feature>
<keyword evidence="8 12" id="KW-1133">Transmembrane helix</keyword>
<sequence>MNCPASGCTTYAGNPVATLAALEETLTDQVTDHALELPSSSKTNGKARSGQPGNPSESTPRRPEDRTPPVRSDIGTILLHWTLVVAIVTSLLTGIRLSADAENAWFSKLFEPILPQGEIWTWHYVSAVFVLALIFAYAAYMTLGRLKRRISSKKIIVLTLPASTKLRLAAVNVIAYWVLFGAVLTLSATGVLLYLGHGGIWVTVHYTAALVVLTYIVAHVVLHYCYGGVAQLLRLFRPQSLRRFPGMSRHPLALALALGAIVLVGAVSLDFATRDSLFVAEGATLPVLDGKLDDAAWQSAPPVFIRTQQGSNLNGTGESTVEVRAVQVGDKIAFAFRWEDKNRSLKRHPLVKREDGWHMLNNRADISDETAYYEDKFSVAFSTTDTFGGGGATHMGPKPLGDKPAAFNSRGLHYTTDGSLVDVWQWKASRGGMLGRVDDMHFSTPVEPNEAQAAGKSRYSAGYNPDEGKAFYVYNYIGDPVTHYHGTVGVHRLPNDYKKMSALMGTVDLATDAISDEGSQWWMFEEESVPYSPEKDAEIPVGTVIPGVLIQGEYSGSRADLLGGSKWQDGYWTLEVVRDMDTGQSQDLAMKDGLFMWVSVFDHNQTRHTRHSRPVRLTFN</sequence>
<dbReference type="Proteomes" id="UP000004848">
    <property type="component" value="Unassembled WGS sequence"/>
</dbReference>
<keyword evidence="7" id="KW-0249">Electron transport</keyword>
<dbReference type="GO" id="GO:0009055">
    <property type="term" value="F:electron transfer activity"/>
    <property type="evidence" value="ECO:0007669"/>
    <property type="project" value="InterPro"/>
</dbReference>
<keyword evidence="9" id="KW-0408">Iron</keyword>
<name>A0P1I0_ROSAI</name>
<dbReference type="SMART" id="SM00887">
    <property type="entry name" value="EB_dh"/>
    <property type="match status" value="1"/>
</dbReference>
<feature type="compositionally biased region" description="Polar residues" evidence="11">
    <location>
        <begin position="38"/>
        <end position="58"/>
    </location>
</feature>
<feature type="transmembrane region" description="Helical" evidence="12">
    <location>
        <begin position="250"/>
        <end position="269"/>
    </location>
</feature>
<dbReference type="Pfam" id="PF01292">
    <property type="entry name" value="Ni_hydr_CYTB"/>
    <property type="match status" value="1"/>
</dbReference>
<keyword evidence="10 12" id="KW-0472">Membrane</keyword>
<evidence type="ECO:0000256" key="8">
    <source>
        <dbReference type="ARBA" id="ARBA00022989"/>
    </source>
</evidence>
<dbReference type="Gene3D" id="1.20.950.20">
    <property type="entry name" value="Transmembrane di-heme cytochromes, Chain C"/>
    <property type="match status" value="1"/>
</dbReference>
<evidence type="ECO:0000256" key="5">
    <source>
        <dbReference type="ARBA" id="ARBA00022692"/>
    </source>
</evidence>
<feature type="transmembrane region" description="Helical" evidence="12">
    <location>
        <begin position="207"/>
        <end position="229"/>
    </location>
</feature>
<evidence type="ECO:0000256" key="10">
    <source>
        <dbReference type="ARBA" id="ARBA00023136"/>
    </source>
</evidence>
<feature type="transmembrane region" description="Helical" evidence="12">
    <location>
        <begin position="173"/>
        <end position="195"/>
    </location>
</feature>
<feature type="compositionally biased region" description="Basic and acidic residues" evidence="11">
    <location>
        <begin position="59"/>
        <end position="68"/>
    </location>
</feature>
<dbReference type="GO" id="GO:0020037">
    <property type="term" value="F:heme binding"/>
    <property type="evidence" value="ECO:0007669"/>
    <property type="project" value="InterPro"/>
</dbReference>
<feature type="region of interest" description="Disordered" evidence="11">
    <location>
        <begin position="35"/>
        <end position="69"/>
    </location>
</feature>
<evidence type="ECO:0000313" key="14">
    <source>
        <dbReference type="EMBL" id="EAV41131.1"/>
    </source>
</evidence>
<accession>A0P1I0</accession>
<comment type="caution">
    <text evidence="14">The sequence shown here is derived from an EMBL/GenBank/DDBJ whole genome shotgun (WGS) entry which is preliminary data.</text>
</comment>
<evidence type="ECO:0000256" key="12">
    <source>
        <dbReference type="SAM" id="Phobius"/>
    </source>
</evidence>
<dbReference type="eggNOG" id="COG2864">
    <property type="taxonomic scope" value="Bacteria"/>
</dbReference>